<dbReference type="InterPro" id="IPR020472">
    <property type="entry name" value="WD40_PAC1"/>
</dbReference>
<dbReference type="SUPFAM" id="SSF50978">
    <property type="entry name" value="WD40 repeat-like"/>
    <property type="match status" value="1"/>
</dbReference>
<dbReference type="InterPro" id="IPR011047">
    <property type="entry name" value="Quinoprotein_ADH-like_sf"/>
</dbReference>
<evidence type="ECO:0000313" key="8">
    <source>
        <dbReference type="Proteomes" id="UP000042997"/>
    </source>
</evidence>
<dbReference type="Proteomes" id="UP000042997">
    <property type="component" value="Unassembled WGS sequence"/>
</dbReference>
<dbReference type="Pfam" id="PF20703">
    <property type="entry name" value="nSTAND1"/>
    <property type="match status" value="1"/>
</dbReference>
<proteinExistence type="predicted"/>
<feature type="repeat" description="WD" evidence="3">
    <location>
        <begin position="946"/>
        <end position="987"/>
    </location>
</feature>
<gene>
    <name evidence="7" type="ORF">RHRU231_820042</name>
</gene>
<sequence length="1330" mass="141172">MREMEPVDERTAAEPRQLFADQLRTLFAAAGRPALKKVASEASAVARSVGSERTVSVQRISDWRSGARVPATFETIRPVLVVLIRSARALHAQPPTPGLYSIKQWERWWEHARGPAGRARTEPTEPPATALPPGVRPYRGLEAYRDRDAQLFFGRARSVRELAETVVAAHGHGIVVVTGASGVGKSSLVQAGLVPELCRDDRWRPVVLTPGRHPVAQLVECVPELADISDADEPTAVARLHAAAAREGSAGLLIVVDQIEELFTHCEDAAERSAFLALLDQAATVGDGDTPVSVVATLRSDFYERAVTYPVLARALERHSKTVQPLTRDDLVEVITAPARLLGLRFEPGLVELILHDLGVLTDDDVGGAELPLLSHLLDALWERRRGGHLTVAGYRATGGVRGSIAASAERAWEELDDRGRRLARAMLVHLVYVTGTGTDVKIRRPLDRLLAAAGDDAEAGRRVVDHFVTARVLVVDDGSVELVHDTVIDAWPRLKSWIRADRSYAALRQQIEADAAGWVAGRRHADLLYQRGRMDLVAEHEDRELVGRAPAGGVETALSPTAVAFLRESRRQIRRRTRVRNGAIAALVLSTVVAVVMGTLAWAGKSRAEAERSAAQFQQVVALADSMQERDPSTAAQLALAAWRLRPDSEVAYSRLVATEQMPLALPVEGHSGPVYGLAIAPDGTTLASASDDGSVRLWDLSDRGAPRPLGALVSDEPEYLASVAFSPDGTLLAAGGATGAVWIWDVTDRDRPVALLTGEVFVPEVVHNVRFGPDGRSLAVPYDNGSVVLVDTSEPRTRGFPRTVLPAHGAAVRTVAFHPGGTVLATSSDDRSVRLWDVTDPAAAVPVGAALTGFRDVAHSVAFAPDGRTLAVSSDDGVVTMFDTTDPAAVRPTGPPVQAHTGGVWTVAFAPDGRTLASASWDGTAKLWAVDPKTRTIDEMRPALAGNGGGVPALAFTPDGAALVTGGHDGNIRIWTLPRGRVAVADSALTLPAIDRSGSFVATGGYNSSVPLWRIGSDGHWAPLGVVDRPRPVGGAVTTALSPSAATLVTASTTDGEIHLWDVRDPTAPRLWVDPIVTETRFTSELDFGPGGTTLVTGHDDHSLVLWDVSDPARPVRRGAPLRGPTNLVRAAAFTPDGRHLVVTSADGSLYAWDVTDPSAPVALPVSDGHTAGVNALAFSADGNVLATGGDDHTVRVWDRGPDGSFTVRPDALRGHTGTVYSVSVTPNGSEVVSGSDDGTVRLWHVADSEHMHPVGGPITEIGVGRWQVGFLPGRNAVIAAGGDGTVRTWSLDVESIVARICASTTGRITETLPQSDLPVAGRTVCEG</sequence>
<protein>
    <submittedName>
        <fullName evidence="7">Putative secreted protein</fullName>
    </submittedName>
</protein>
<feature type="repeat" description="WD" evidence="3">
    <location>
        <begin position="853"/>
        <end position="894"/>
    </location>
</feature>
<dbReference type="InterPro" id="IPR036322">
    <property type="entry name" value="WD40_repeat_dom_sf"/>
</dbReference>
<evidence type="ECO:0000256" key="1">
    <source>
        <dbReference type="ARBA" id="ARBA00022574"/>
    </source>
</evidence>
<keyword evidence="5" id="KW-0472">Membrane</keyword>
<evidence type="ECO:0000256" key="3">
    <source>
        <dbReference type="PROSITE-ProRule" id="PRU00221"/>
    </source>
</evidence>
<feature type="repeat" description="WD" evidence="3">
    <location>
        <begin position="807"/>
        <end position="840"/>
    </location>
</feature>
<dbReference type="Pfam" id="PF00400">
    <property type="entry name" value="WD40"/>
    <property type="match status" value="10"/>
</dbReference>
<feature type="transmembrane region" description="Helical" evidence="5">
    <location>
        <begin position="580"/>
        <end position="604"/>
    </location>
</feature>
<keyword evidence="5" id="KW-1133">Transmembrane helix</keyword>
<feature type="repeat" description="WD" evidence="3">
    <location>
        <begin position="669"/>
        <end position="703"/>
    </location>
</feature>
<dbReference type="InterPro" id="IPR050349">
    <property type="entry name" value="WD_LIS1/nudF_dynein_reg"/>
</dbReference>
<accession>A0A098BSR5</accession>
<dbReference type="InterPro" id="IPR011044">
    <property type="entry name" value="Quino_amine_DH_bsu"/>
</dbReference>
<dbReference type="InterPro" id="IPR015943">
    <property type="entry name" value="WD40/YVTN_repeat-like_dom_sf"/>
</dbReference>
<dbReference type="SUPFAM" id="SSF50998">
    <property type="entry name" value="Quinoprotein alcohol dehydrogenase-like"/>
    <property type="match status" value="1"/>
</dbReference>
<dbReference type="Gene3D" id="2.130.10.10">
    <property type="entry name" value="YVTN repeat-like/Quinoprotein amine dehydrogenase"/>
    <property type="match status" value="4"/>
</dbReference>
<feature type="region of interest" description="Disordered" evidence="4">
    <location>
        <begin position="116"/>
        <end position="136"/>
    </location>
</feature>
<organism evidence="7 8">
    <name type="scientific">Rhodococcus ruber</name>
    <dbReference type="NCBI Taxonomy" id="1830"/>
    <lineage>
        <taxon>Bacteria</taxon>
        <taxon>Bacillati</taxon>
        <taxon>Actinomycetota</taxon>
        <taxon>Actinomycetes</taxon>
        <taxon>Mycobacteriales</taxon>
        <taxon>Nocardiaceae</taxon>
        <taxon>Rhodococcus</taxon>
    </lineage>
</organism>
<feature type="repeat" description="WD" evidence="3">
    <location>
        <begin position="1078"/>
        <end position="1112"/>
    </location>
</feature>
<feature type="repeat" description="WD" evidence="3">
    <location>
        <begin position="1124"/>
        <end position="1165"/>
    </location>
</feature>
<keyword evidence="2" id="KW-0677">Repeat</keyword>
<dbReference type="InterPro" id="IPR049052">
    <property type="entry name" value="nSTAND1"/>
</dbReference>
<evidence type="ECO:0000259" key="6">
    <source>
        <dbReference type="Pfam" id="PF20703"/>
    </source>
</evidence>
<dbReference type="PRINTS" id="PR00320">
    <property type="entry name" value="GPROTEINBRPT"/>
</dbReference>
<dbReference type="PROSITE" id="PS50082">
    <property type="entry name" value="WD_REPEATS_2"/>
    <property type="match status" value="10"/>
</dbReference>
<dbReference type="PROSITE" id="PS00678">
    <property type="entry name" value="WD_REPEATS_1"/>
    <property type="match status" value="3"/>
</dbReference>
<dbReference type="eggNOG" id="COG2319">
    <property type="taxonomic scope" value="Bacteria"/>
</dbReference>
<dbReference type="PROSITE" id="PS50294">
    <property type="entry name" value="WD_REPEATS_REGION"/>
    <property type="match status" value="8"/>
</dbReference>
<evidence type="ECO:0000256" key="5">
    <source>
        <dbReference type="SAM" id="Phobius"/>
    </source>
</evidence>
<dbReference type="EMBL" id="CCSD01000097">
    <property type="protein sequence ID" value="CDZ91272.1"/>
    <property type="molecule type" value="Genomic_DNA"/>
</dbReference>
<feature type="repeat" description="WD" evidence="3">
    <location>
        <begin position="899"/>
        <end position="930"/>
    </location>
</feature>
<feature type="repeat" description="WD" evidence="3">
    <location>
        <begin position="715"/>
        <end position="756"/>
    </location>
</feature>
<feature type="domain" description="Novel STAND NTPase 1" evidence="6">
    <location>
        <begin position="137"/>
        <end position="525"/>
    </location>
</feature>
<dbReference type="SUPFAM" id="SSF50969">
    <property type="entry name" value="YVTN repeat-like/Quinoprotein amine dehydrogenase"/>
    <property type="match status" value="1"/>
</dbReference>
<dbReference type="InterPro" id="IPR019775">
    <property type="entry name" value="WD40_repeat_CS"/>
</dbReference>
<dbReference type="SMART" id="SM00320">
    <property type="entry name" value="WD40"/>
    <property type="match status" value="12"/>
</dbReference>
<reference evidence="7 8" key="1">
    <citation type="journal article" date="2014" name="Genome Announc.">
        <title>Draft Genome Sequence of Propane- and Butane-Oxidizing Actinobacterium Rhodococcus ruber IEGM 231.</title>
        <authorList>
            <person name="Ivshina I.B."/>
            <person name="Kuyukina M.S."/>
            <person name="Krivoruchko A.V."/>
            <person name="Barbe V."/>
            <person name="Fischer C."/>
        </authorList>
    </citation>
    <scope>NUCLEOTIDE SEQUENCE [LARGE SCALE GENOMIC DNA]</scope>
</reference>
<dbReference type="CDD" id="cd00200">
    <property type="entry name" value="WD40"/>
    <property type="match status" value="2"/>
</dbReference>
<evidence type="ECO:0000256" key="2">
    <source>
        <dbReference type="ARBA" id="ARBA00022737"/>
    </source>
</evidence>
<evidence type="ECO:0000256" key="4">
    <source>
        <dbReference type="SAM" id="MobiDB-lite"/>
    </source>
</evidence>
<feature type="repeat" description="WD" evidence="3">
    <location>
        <begin position="1169"/>
        <end position="1201"/>
    </location>
</feature>
<keyword evidence="1 3" id="KW-0853">WD repeat</keyword>
<dbReference type="InterPro" id="IPR027417">
    <property type="entry name" value="P-loop_NTPase"/>
</dbReference>
<name>A0A098BSR5_9NOCA</name>
<dbReference type="SUPFAM" id="SSF52540">
    <property type="entry name" value="P-loop containing nucleoside triphosphate hydrolases"/>
    <property type="match status" value="1"/>
</dbReference>
<dbReference type="Gene3D" id="3.40.50.300">
    <property type="entry name" value="P-loop containing nucleotide triphosphate hydrolases"/>
    <property type="match status" value="1"/>
</dbReference>
<evidence type="ECO:0000313" key="7">
    <source>
        <dbReference type="EMBL" id="CDZ91272.1"/>
    </source>
</evidence>
<keyword evidence="5" id="KW-0812">Transmembrane</keyword>
<dbReference type="PANTHER" id="PTHR44129">
    <property type="entry name" value="WD REPEAT-CONTAINING PROTEIN POP1"/>
    <property type="match status" value="1"/>
</dbReference>
<feature type="repeat" description="WD" evidence="3">
    <location>
        <begin position="1215"/>
        <end position="1256"/>
    </location>
</feature>
<dbReference type="InterPro" id="IPR001680">
    <property type="entry name" value="WD40_rpt"/>
</dbReference>